<dbReference type="RefSeq" id="WP_155285655.1">
    <property type="nucleotide sequence ID" value="NZ_BLBC01000018.1"/>
</dbReference>
<dbReference type="OrthoDB" id="1026594at2"/>
<dbReference type="EMBL" id="BLBC01000018">
    <property type="protein sequence ID" value="GET47040.1"/>
    <property type="molecule type" value="Genomic_DNA"/>
</dbReference>
<accession>A0A5M4BC38</accession>
<dbReference type="Proteomes" id="UP000398217">
    <property type="component" value="Unassembled WGS sequence"/>
</dbReference>
<proteinExistence type="predicted"/>
<evidence type="ECO:0008006" key="3">
    <source>
        <dbReference type="Google" id="ProtNLM"/>
    </source>
</evidence>
<dbReference type="PROSITE" id="PS51257">
    <property type="entry name" value="PROKAR_LIPOPROTEIN"/>
    <property type="match status" value="1"/>
</dbReference>
<evidence type="ECO:0000313" key="1">
    <source>
        <dbReference type="EMBL" id="GET47040.1"/>
    </source>
</evidence>
<comment type="caution">
    <text evidence="1">The sequence shown here is derived from an EMBL/GenBank/DDBJ whole genome shotgun (WGS) entry which is preliminary data.</text>
</comment>
<keyword evidence="2" id="KW-1185">Reference proteome</keyword>
<organism evidence="1 2">
    <name type="scientific">Capnocytophaga felis</name>
    <dbReference type="NCBI Taxonomy" id="2267611"/>
    <lineage>
        <taxon>Bacteria</taxon>
        <taxon>Pseudomonadati</taxon>
        <taxon>Bacteroidota</taxon>
        <taxon>Flavobacteriia</taxon>
        <taxon>Flavobacteriales</taxon>
        <taxon>Flavobacteriaceae</taxon>
        <taxon>Capnocytophaga</taxon>
    </lineage>
</organism>
<name>A0A5M4BC38_9FLAO</name>
<dbReference type="Pfam" id="PF17170">
    <property type="entry name" value="DUF5128"/>
    <property type="match status" value="1"/>
</dbReference>
<dbReference type="AlphaFoldDB" id="A0A5M4BC38"/>
<gene>
    <name evidence="1" type="ORF">RCZ01_23420</name>
</gene>
<sequence length="404" mass="46392">MKTTQILIGMVMLLIACSDSKTKSNQGTNSASSLEKIIDLEKAIENPIEPLNLSDFVEDIEYIRPEYPASLVDVIFDVALNENYLLLQVRERLLCYSREGKFLREISRKGQGPKEHLGIRAFSMRDNLIGIHSNFSRKVLWYNPDNEYLGETPIADKVSAINILDRDRIVIHYPPGTTFVEDPVLYIAGVINSKGDTIQLKKSKPYYSKGRTSRQSIWNYKDVVRVLTCVNDTIYSVSKDEITPAYVVNFGKYKVSQEHFSDIKLEKSERGQKFIQHLSFSEMPTKMFLRFVYDQKKWYGVYDKQTGETSVWSVAPDDIDEYGILKGGGWVNDVDGGWSPLHFDSNSDGYFIGIVPPDELKARFLENKEHIKVKYPEKQKKLEQLVNSLDDDENPVIIIYKLKK</sequence>
<reference evidence="2" key="1">
    <citation type="journal article" date="2020" name="Int. J. Syst. Evol. Microbiol.">
        <title>Capnocytophaga felis sp. nov. isolated from the feline oral cavity.</title>
        <authorList>
            <person name="Suzuki M."/>
            <person name="Umeda K."/>
            <person name="Kimura M."/>
            <person name="Imaoka K."/>
            <person name="Morikawa S."/>
            <person name="Maeda K."/>
        </authorList>
    </citation>
    <scope>NUCLEOTIDE SEQUENCE [LARGE SCALE GENOMIC DNA]</scope>
    <source>
        <strain evidence="2">KC07070</strain>
    </source>
</reference>
<protein>
    <recommendedName>
        <fullName evidence="3">6-bladed beta-propeller</fullName>
    </recommendedName>
</protein>
<evidence type="ECO:0000313" key="2">
    <source>
        <dbReference type="Proteomes" id="UP000398217"/>
    </source>
</evidence>